<protein>
    <submittedName>
        <fullName evidence="1">Uncharacterized protein</fullName>
    </submittedName>
</protein>
<evidence type="ECO:0000313" key="2">
    <source>
        <dbReference type="Proteomes" id="UP000091820"/>
    </source>
</evidence>
<evidence type="ECO:0000313" key="1">
    <source>
        <dbReference type="EnsemblMetazoa" id="GBRI043998-PA"/>
    </source>
</evidence>
<reference evidence="1" key="2">
    <citation type="submission" date="2020-05" db="UniProtKB">
        <authorList>
            <consortium name="EnsemblMetazoa"/>
        </authorList>
    </citation>
    <scope>IDENTIFICATION</scope>
    <source>
        <strain evidence="1">IAEA</strain>
    </source>
</reference>
<proteinExistence type="predicted"/>
<dbReference type="AlphaFoldDB" id="A0A1A9X4J7"/>
<dbReference type="Proteomes" id="UP000091820">
    <property type="component" value="Unassembled WGS sequence"/>
</dbReference>
<dbReference type="EnsemblMetazoa" id="GBRI043998-RA">
    <property type="protein sequence ID" value="GBRI043998-PA"/>
    <property type="gene ID" value="GBRI043998"/>
</dbReference>
<organism evidence="1 2">
    <name type="scientific">Glossina brevipalpis</name>
    <dbReference type="NCBI Taxonomy" id="37001"/>
    <lineage>
        <taxon>Eukaryota</taxon>
        <taxon>Metazoa</taxon>
        <taxon>Ecdysozoa</taxon>
        <taxon>Arthropoda</taxon>
        <taxon>Hexapoda</taxon>
        <taxon>Insecta</taxon>
        <taxon>Pterygota</taxon>
        <taxon>Neoptera</taxon>
        <taxon>Endopterygota</taxon>
        <taxon>Diptera</taxon>
        <taxon>Brachycera</taxon>
        <taxon>Muscomorpha</taxon>
        <taxon>Hippoboscoidea</taxon>
        <taxon>Glossinidae</taxon>
        <taxon>Glossina</taxon>
    </lineage>
</organism>
<name>A0A1A9X4J7_9MUSC</name>
<dbReference type="VEuPathDB" id="VectorBase:GBRI043998"/>
<accession>A0A1A9X4J7</accession>
<reference evidence="2" key="1">
    <citation type="submission" date="2014-03" db="EMBL/GenBank/DDBJ databases">
        <authorList>
            <person name="Aksoy S."/>
            <person name="Warren W."/>
            <person name="Wilson R.K."/>
        </authorList>
    </citation>
    <scope>NUCLEOTIDE SEQUENCE [LARGE SCALE GENOMIC DNA]</scope>
    <source>
        <strain evidence="2">IAEA</strain>
    </source>
</reference>
<sequence length="103" mass="12396">MKVNERISTHYYRQHDQLSYITMCLFCNVCNICCMDDDKRYVKGMFSYLFMNFNTLQVKLIETPTQLSKSKKKKNQKEKPVYHLSLTESSITHIYYKHNNILQ</sequence>
<keyword evidence="2" id="KW-1185">Reference proteome</keyword>